<evidence type="ECO:0000313" key="2">
    <source>
        <dbReference type="Proteomes" id="UP001412239"/>
    </source>
</evidence>
<name>A0A292PL62_9PEZI</name>
<keyword evidence="2" id="KW-1185">Reference proteome</keyword>
<dbReference type="EMBL" id="LN891169">
    <property type="protein sequence ID" value="CUS07864.1"/>
    <property type="molecule type" value="Genomic_DNA"/>
</dbReference>
<proteinExistence type="predicted"/>
<accession>A0A292PL62</accession>
<sequence length="143" mass="15698">MGASRSRTRGSSIGFIPREQDVVGYIDVEGTGVDITDDLIGAEGTGAGVTGATGGEPPVEFRLEDEVHDIRDEVRRLATQLTGMQDRMDESDRRIDERFDTIKEWTEGMKEWTVGVAGTLQTILGKLSDIDSRVVQAERKGKE</sequence>
<reference evidence="1" key="1">
    <citation type="submission" date="2015-10" db="EMBL/GenBank/DDBJ databases">
        <authorList>
            <person name="Regsiter A."/>
            <person name="william w."/>
        </authorList>
    </citation>
    <scope>NUCLEOTIDE SEQUENCE</scope>
    <source>
        <strain evidence="1">Montdore</strain>
    </source>
</reference>
<dbReference type="AlphaFoldDB" id="A0A292PL62"/>
<evidence type="ECO:0000313" key="1">
    <source>
        <dbReference type="EMBL" id="CUS07864.1"/>
    </source>
</evidence>
<dbReference type="Proteomes" id="UP001412239">
    <property type="component" value="Unassembled WGS sequence"/>
</dbReference>
<gene>
    <name evidence="1" type="ORF">GSTUAT00008047001</name>
</gene>
<organism evidence="1 2">
    <name type="scientific">Tuber aestivum</name>
    <name type="common">summer truffle</name>
    <dbReference type="NCBI Taxonomy" id="59557"/>
    <lineage>
        <taxon>Eukaryota</taxon>
        <taxon>Fungi</taxon>
        <taxon>Dikarya</taxon>
        <taxon>Ascomycota</taxon>
        <taxon>Pezizomycotina</taxon>
        <taxon>Pezizomycetes</taxon>
        <taxon>Pezizales</taxon>
        <taxon>Tuberaceae</taxon>
        <taxon>Tuber</taxon>
    </lineage>
</organism>
<protein>
    <submittedName>
        <fullName evidence="1">Uncharacterized protein</fullName>
    </submittedName>
</protein>